<proteinExistence type="predicted"/>
<organism evidence="1">
    <name type="scientific">Rhizophora mucronata</name>
    <name type="common">Asiatic mangrove</name>
    <dbReference type="NCBI Taxonomy" id="61149"/>
    <lineage>
        <taxon>Eukaryota</taxon>
        <taxon>Viridiplantae</taxon>
        <taxon>Streptophyta</taxon>
        <taxon>Embryophyta</taxon>
        <taxon>Tracheophyta</taxon>
        <taxon>Spermatophyta</taxon>
        <taxon>Magnoliopsida</taxon>
        <taxon>eudicotyledons</taxon>
        <taxon>Gunneridae</taxon>
        <taxon>Pentapetalae</taxon>
        <taxon>rosids</taxon>
        <taxon>fabids</taxon>
        <taxon>Malpighiales</taxon>
        <taxon>Rhizophoraceae</taxon>
        <taxon>Rhizophora</taxon>
    </lineage>
</organism>
<evidence type="ECO:0000313" key="1">
    <source>
        <dbReference type="EMBL" id="MBX50499.1"/>
    </source>
</evidence>
<reference evidence="1" key="1">
    <citation type="submission" date="2018-02" db="EMBL/GenBank/DDBJ databases">
        <title>Rhizophora mucronata_Transcriptome.</title>
        <authorList>
            <person name="Meera S.P."/>
            <person name="Sreeshan A."/>
            <person name="Augustine A."/>
        </authorList>
    </citation>
    <scope>NUCLEOTIDE SEQUENCE</scope>
    <source>
        <tissue evidence="1">Leaf</tissue>
    </source>
</reference>
<name>A0A2P2P723_RHIMU</name>
<protein>
    <submittedName>
        <fullName evidence="1">Uncharacterized protein</fullName>
    </submittedName>
</protein>
<dbReference type="AlphaFoldDB" id="A0A2P2P723"/>
<accession>A0A2P2P723</accession>
<sequence>MVSGIYLEITIVGKCLIFPFRILEMLSLFEVFSFLFSCQF</sequence>
<dbReference type="EMBL" id="GGEC01070015">
    <property type="protein sequence ID" value="MBX50499.1"/>
    <property type="molecule type" value="Transcribed_RNA"/>
</dbReference>